<feature type="domain" description="SsuA/THI5-like" evidence="12">
    <location>
        <begin position="14"/>
        <end position="139"/>
    </location>
</feature>
<gene>
    <name evidence="13" type="ORF">CSOL1703_00016073</name>
</gene>
<comment type="catalytic activity">
    <reaction evidence="10">
        <text>N(6)-(pyridoxal phosphate)-L-lysyl-[4-amino-5-hydroxymethyl-2-methylpyrimidine phosphate synthase] + L-histidyl-[4-amino-5-hydroxymethyl-2-methylpyrimidine phosphate synthase] + 2 Fe(3+) + 4 H2O = L-lysyl-[4-amino-5-hydroxymethyl-2-methylpyrimidine phosphate synthase] + (2S)-2-amino-5-hydroxy-4-oxopentanoyl-[4-amino-5-hydroxymethyl-2-methylpyrimidine phosphate synthase] + 4-amino-2-methyl-5-(phosphooxymethyl)pyrimidine + 3-oxopropanoate + 2 Fe(2+) + 2 H(+)</text>
        <dbReference type="Rhea" id="RHEA:65756"/>
        <dbReference type="Rhea" id="RHEA-COMP:16892"/>
        <dbReference type="Rhea" id="RHEA-COMP:16893"/>
        <dbReference type="Rhea" id="RHEA-COMP:16894"/>
        <dbReference type="Rhea" id="RHEA-COMP:16895"/>
        <dbReference type="ChEBI" id="CHEBI:15377"/>
        <dbReference type="ChEBI" id="CHEBI:15378"/>
        <dbReference type="ChEBI" id="CHEBI:29033"/>
        <dbReference type="ChEBI" id="CHEBI:29034"/>
        <dbReference type="ChEBI" id="CHEBI:29969"/>
        <dbReference type="ChEBI" id="CHEBI:29979"/>
        <dbReference type="ChEBI" id="CHEBI:33190"/>
        <dbReference type="ChEBI" id="CHEBI:58354"/>
        <dbReference type="ChEBI" id="CHEBI:143915"/>
        <dbReference type="ChEBI" id="CHEBI:157692"/>
    </reaction>
    <physiologicalReaction direction="left-to-right" evidence="10">
        <dbReference type="Rhea" id="RHEA:65757"/>
    </physiologicalReaction>
</comment>
<proteinExistence type="inferred from homology"/>
<dbReference type="PANTHER" id="PTHR31528">
    <property type="entry name" value="4-AMINO-5-HYDROXYMETHYL-2-METHYLPYRIMIDINE PHOSPHATE SYNTHASE THI11-RELATED"/>
    <property type="match status" value="1"/>
</dbReference>
<keyword evidence="8 11" id="KW-0784">Thiamine biosynthesis</keyword>
<accession>A0A9N9Z8Z2</accession>
<comment type="function">
    <text evidence="1 11">Responsible for the formation of the pyrimidine heterocycle in the thiamine biosynthesis pathway. Catalyzes the formation of hydroxymethylpyrimidine phosphate (HMP-P) from histidine and pyridoxal phosphate (PLP). The protein uses PLP and the active site histidine to form HMP-P, generating an inactive enzyme. The enzyme can only undergo a single turnover, which suggests it is a suicide enzyme.</text>
</comment>
<comment type="cofactor">
    <cofactor evidence="11">
        <name>Fe cation</name>
        <dbReference type="ChEBI" id="CHEBI:24875"/>
    </cofactor>
</comment>
<dbReference type="GO" id="GO:0009229">
    <property type="term" value="P:thiamine diphosphate biosynthetic process"/>
    <property type="evidence" value="ECO:0007669"/>
    <property type="project" value="UniProtKB-UniRule"/>
</dbReference>
<dbReference type="GO" id="GO:0016740">
    <property type="term" value="F:transferase activity"/>
    <property type="evidence" value="ECO:0007669"/>
    <property type="project" value="UniProtKB-KW"/>
</dbReference>
<dbReference type="Proteomes" id="UP000775872">
    <property type="component" value="Unassembled WGS sequence"/>
</dbReference>
<evidence type="ECO:0000256" key="1">
    <source>
        <dbReference type="ARBA" id="ARBA00003469"/>
    </source>
</evidence>
<evidence type="ECO:0000256" key="4">
    <source>
        <dbReference type="ARBA" id="ARBA00011738"/>
    </source>
</evidence>
<dbReference type="OrthoDB" id="3468995at2759"/>
<dbReference type="SUPFAM" id="SSF53850">
    <property type="entry name" value="Periplasmic binding protein-like II"/>
    <property type="match status" value="1"/>
</dbReference>
<keyword evidence="14" id="KW-1185">Reference proteome</keyword>
<evidence type="ECO:0000256" key="6">
    <source>
        <dbReference type="ARBA" id="ARBA00022723"/>
    </source>
</evidence>
<evidence type="ECO:0000256" key="9">
    <source>
        <dbReference type="ARBA" id="ARBA00023004"/>
    </source>
</evidence>
<reference evidence="13" key="1">
    <citation type="submission" date="2021-10" db="EMBL/GenBank/DDBJ databases">
        <authorList>
            <person name="Piombo E."/>
        </authorList>
    </citation>
    <scope>NUCLEOTIDE SEQUENCE</scope>
</reference>
<dbReference type="GO" id="GO:0009228">
    <property type="term" value="P:thiamine biosynthetic process"/>
    <property type="evidence" value="ECO:0007669"/>
    <property type="project" value="UniProtKB-UniRule"/>
</dbReference>
<evidence type="ECO:0000313" key="14">
    <source>
        <dbReference type="Proteomes" id="UP000775872"/>
    </source>
</evidence>
<evidence type="ECO:0000256" key="5">
    <source>
        <dbReference type="ARBA" id="ARBA00022679"/>
    </source>
</evidence>
<evidence type="ECO:0000256" key="11">
    <source>
        <dbReference type="RuleBase" id="RU367015"/>
    </source>
</evidence>
<keyword evidence="7 11" id="KW-0663">Pyridoxal phosphate</keyword>
<protein>
    <recommendedName>
        <fullName evidence="11">4-amino-5-hydroxymethyl-2-methylpyrimidine phosphate synthase</fullName>
        <shortName evidence="11">HMP-P synthase</shortName>
        <shortName evidence="11">Hydroxymethylpyrimidine phosphate synthase</shortName>
    </recommendedName>
</protein>
<dbReference type="InterPro" id="IPR027939">
    <property type="entry name" value="NMT1/THI5"/>
</dbReference>
<dbReference type="InterPro" id="IPR015168">
    <property type="entry name" value="SsuA/THI5"/>
</dbReference>
<keyword evidence="9 11" id="KW-0408">Iron</keyword>
<evidence type="ECO:0000256" key="7">
    <source>
        <dbReference type="ARBA" id="ARBA00022898"/>
    </source>
</evidence>
<evidence type="ECO:0000256" key="8">
    <source>
        <dbReference type="ARBA" id="ARBA00022977"/>
    </source>
</evidence>
<comment type="caution">
    <text evidence="13">The sequence shown here is derived from an EMBL/GenBank/DDBJ whole genome shotgun (WGS) entry which is preliminary data.</text>
</comment>
<name>A0A9N9Z8Z2_9HYPO</name>
<evidence type="ECO:0000259" key="12">
    <source>
        <dbReference type="Pfam" id="PF09084"/>
    </source>
</evidence>
<evidence type="ECO:0000256" key="3">
    <source>
        <dbReference type="ARBA" id="ARBA00009406"/>
    </source>
</evidence>
<keyword evidence="6" id="KW-0479">Metal-binding</keyword>
<evidence type="ECO:0000313" key="13">
    <source>
        <dbReference type="EMBL" id="CAH0051176.1"/>
    </source>
</evidence>
<evidence type="ECO:0000256" key="10">
    <source>
        <dbReference type="ARBA" id="ARBA00048179"/>
    </source>
</evidence>
<organism evidence="13 14">
    <name type="scientific">Clonostachys solani</name>
    <dbReference type="NCBI Taxonomy" id="160281"/>
    <lineage>
        <taxon>Eukaryota</taxon>
        <taxon>Fungi</taxon>
        <taxon>Dikarya</taxon>
        <taxon>Ascomycota</taxon>
        <taxon>Pezizomycotina</taxon>
        <taxon>Sordariomycetes</taxon>
        <taxon>Hypocreomycetidae</taxon>
        <taxon>Hypocreales</taxon>
        <taxon>Bionectriaceae</taxon>
        <taxon>Clonostachys</taxon>
    </lineage>
</organism>
<comment type="pathway">
    <text evidence="2 11">Cofactor biosynthesis; thiamine diphosphate biosynthesis.</text>
</comment>
<dbReference type="AlphaFoldDB" id="A0A9N9Z8Z2"/>
<comment type="similarity">
    <text evidence="3 11">Belongs to the NMT1/THI5 family.</text>
</comment>
<dbReference type="Gene3D" id="3.40.190.10">
    <property type="entry name" value="Periplasmic binding protein-like II"/>
    <property type="match status" value="2"/>
</dbReference>
<evidence type="ECO:0000256" key="2">
    <source>
        <dbReference type="ARBA" id="ARBA00004948"/>
    </source>
</evidence>
<dbReference type="Pfam" id="PF09084">
    <property type="entry name" value="NMT1"/>
    <property type="match status" value="1"/>
</dbReference>
<comment type="subunit">
    <text evidence="4 11">Homodimer.</text>
</comment>
<dbReference type="EMBL" id="CABFOC020000039">
    <property type="protein sequence ID" value="CAH0051176.1"/>
    <property type="molecule type" value="Genomic_DNA"/>
</dbReference>
<sequence length="305" mass="33720">MERFHVTATGHSLNYLPEYIAQRHGFFKEQGLNVSTTVPAPWDLVLGDLADGRAEAALGGIWVPSMYRGRGTSYTAFAQVSNRAPLALVKRGSSEGFKVSDIMGRTVLLKSGNGASVGLFFKMMLRDNGISPDSVNFVQDLDGIMLGNLFQGGMGDYFFVDNVTARVMAARNPNVSVAMEMVIDGGEIPWSVYYRETETTTPGVLDAQTRFCMALGKAIDWILQNDADSFRDELAQIFPKIPVDILVALTNLYRRKDMWTTPTVSRKGFERWQKGIADGLLVEKPFRYEAIVNNGPASEAQSRKP</sequence>
<dbReference type="PANTHER" id="PTHR31528:SF1">
    <property type="entry name" value="4-AMINO-5-HYDROXYMETHYL-2-METHYLPYRIMIDINE PHOSPHATE SYNTHASE THI11-RELATED"/>
    <property type="match status" value="1"/>
</dbReference>
<dbReference type="GO" id="GO:0046872">
    <property type="term" value="F:metal ion binding"/>
    <property type="evidence" value="ECO:0007669"/>
    <property type="project" value="UniProtKB-KW"/>
</dbReference>
<keyword evidence="5" id="KW-0808">Transferase</keyword>